<accession>A0A7W9AIS3</accession>
<comment type="similarity">
    <text evidence="2">Belongs to the FliS family.</text>
</comment>
<comment type="caution">
    <text evidence="6">The sequence shown here is derived from an EMBL/GenBank/DDBJ whole genome shotgun (WGS) entry which is preliminary data.</text>
</comment>
<dbReference type="InterPro" id="IPR036584">
    <property type="entry name" value="FliS_sf"/>
</dbReference>
<dbReference type="CDD" id="cd16098">
    <property type="entry name" value="FliS"/>
    <property type="match status" value="1"/>
</dbReference>
<dbReference type="AlphaFoldDB" id="A0A7W9AIS3"/>
<keyword evidence="6" id="KW-0969">Cilium</keyword>
<comment type="subcellular location">
    <subcellularLocation>
        <location evidence="1">Cytoplasm</location>
        <location evidence="1">Cytosol</location>
    </subcellularLocation>
</comment>
<evidence type="ECO:0000256" key="5">
    <source>
        <dbReference type="ARBA" id="ARBA00023186"/>
    </source>
</evidence>
<dbReference type="Gene3D" id="1.20.120.340">
    <property type="entry name" value="Flagellar protein FliS"/>
    <property type="match status" value="1"/>
</dbReference>
<gene>
    <name evidence="6" type="ORF">FHS49_002462</name>
</gene>
<dbReference type="EMBL" id="JACIJC010000004">
    <property type="protein sequence ID" value="MBB5686438.1"/>
    <property type="molecule type" value="Genomic_DNA"/>
</dbReference>
<keyword evidence="6" id="KW-0282">Flagellum</keyword>
<dbReference type="PANTHER" id="PTHR34773">
    <property type="entry name" value="FLAGELLAR SECRETION CHAPERONE FLIS"/>
    <property type="match status" value="1"/>
</dbReference>
<evidence type="ECO:0000256" key="3">
    <source>
        <dbReference type="ARBA" id="ARBA00022490"/>
    </source>
</evidence>
<organism evidence="6 7">
    <name type="scientific">Sphingobium boeckii</name>
    <dbReference type="NCBI Taxonomy" id="1082345"/>
    <lineage>
        <taxon>Bacteria</taxon>
        <taxon>Pseudomonadati</taxon>
        <taxon>Pseudomonadota</taxon>
        <taxon>Alphaproteobacteria</taxon>
        <taxon>Sphingomonadales</taxon>
        <taxon>Sphingomonadaceae</taxon>
        <taxon>Sphingobium</taxon>
    </lineage>
</organism>
<keyword evidence="7" id="KW-1185">Reference proteome</keyword>
<dbReference type="PANTHER" id="PTHR34773:SF1">
    <property type="entry name" value="FLAGELLAR SECRETION CHAPERONE FLIS"/>
    <property type="match status" value="1"/>
</dbReference>
<evidence type="ECO:0000313" key="7">
    <source>
        <dbReference type="Proteomes" id="UP000549617"/>
    </source>
</evidence>
<keyword evidence="3" id="KW-0963">Cytoplasm</keyword>
<dbReference type="Pfam" id="PF02561">
    <property type="entry name" value="FliS"/>
    <property type="match status" value="1"/>
</dbReference>
<sequence length="127" mass="13684">MYYSRLSGAAPSARYGQIDLAGRIENASPHGLVAILYEELGVSIQLVAGCRNPQLQAQALSRSLNILQSLDGSLDFERGGEVAKTLSRVYEEARRLLLAGVREGELEKIQAAGGIIAEIAESWKQIG</sequence>
<dbReference type="GO" id="GO:0005829">
    <property type="term" value="C:cytosol"/>
    <property type="evidence" value="ECO:0007669"/>
    <property type="project" value="UniProtKB-SubCell"/>
</dbReference>
<dbReference type="Proteomes" id="UP000549617">
    <property type="component" value="Unassembled WGS sequence"/>
</dbReference>
<keyword evidence="5" id="KW-0143">Chaperone</keyword>
<keyword evidence="6" id="KW-0966">Cell projection</keyword>
<dbReference type="InterPro" id="IPR003713">
    <property type="entry name" value="FliS"/>
</dbReference>
<evidence type="ECO:0000256" key="4">
    <source>
        <dbReference type="ARBA" id="ARBA00022795"/>
    </source>
</evidence>
<proteinExistence type="inferred from homology"/>
<name>A0A7W9AIS3_9SPHN</name>
<dbReference type="GO" id="GO:0071973">
    <property type="term" value="P:bacterial-type flagellum-dependent cell motility"/>
    <property type="evidence" value="ECO:0007669"/>
    <property type="project" value="TreeGrafter"/>
</dbReference>
<evidence type="ECO:0000256" key="2">
    <source>
        <dbReference type="ARBA" id="ARBA00008787"/>
    </source>
</evidence>
<dbReference type="RefSeq" id="WP_184018883.1">
    <property type="nucleotide sequence ID" value="NZ_JACIJC010000004.1"/>
</dbReference>
<evidence type="ECO:0000313" key="6">
    <source>
        <dbReference type="EMBL" id="MBB5686438.1"/>
    </source>
</evidence>
<protein>
    <submittedName>
        <fullName evidence="6">Flagellar protein FliS</fullName>
    </submittedName>
</protein>
<dbReference type="SUPFAM" id="SSF101116">
    <property type="entry name" value="Flagellar export chaperone FliS"/>
    <property type="match status" value="1"/>
</dbReference>
<keyword evidence="4" id="KW-1005">Bacterial flagellum biogenesis</keyword>
<evidence type="ECO:0000256" key="1">
    <source>
        <dbReference type="ARBA" id="ARBA00004514"/>
    </source>
</evidence>
<reference evidence="6 7" key="1">
    <citation type="submission" date="2020-08" db="EMBL/GenBank/DDBJ databases">
        <title>Genomic Encyclopedia of Type Strains, Phase IV (KMG-IV): sequencing the most valuable type-strain genomes for metagenomic binning, comparative biology and taxonomic classification.</title>
        <authorList>
            <person name="Goeker M."/>
        </authorList>
    </citation>
    <scope>NUCLEOTIDE SEQUENCE [LARGE SCALE GENOMIC DNA]</scope>
    <source>
        <strain evidence="6 7">DSM 25079</strain>
    </source>
</reference>
<dbReference type="GO" id="GO:0044780">
    <property type="term" value="P:bacterial-type flagellum assembly"/>
    <property type="evidence" value="ECO:0007669"/>
    <property type="project" value="InterPro"/>
</dbReference>